<organism evidence="6">
    <name type="scientific">Amphimedon queenslandica</name>
    <name type="common">Sponge</name>
    <dbReference type="NCBI Taxonomy" id="400682"/>
    <lineage>
        <taxon>Eukaryota</taxon>
        <taxon>Metazoa</taxon>
        <taxon>Porifera</taxon>
        <taxon>Demospongiae</taxon>
        <taxon>Heteroscleromorpha</taxon>
        <taxon>Haplosclerida</taxon>
        <taxon>Niphatidae</taxon>
        <taxon>Amphimedon</taxon>
    </lineage>
</organism>
<evidence type="ECO:0000259" key="5">
    <source>
        <dbReference type="Pfam" id="PF00884"/>
    </source>
</evidence>
<sequence>SPYWDRIHSFRLVLGLGSVSSTLRPFNVKLTTLRGRIVDMIARAEWSASGKKNVLFFAVDDLRPQLNAYGVDFIKSPNIDALASKSMLFERAYCQIAVCSPSRASLLTGRRPDTNHVWQIAADEYW</sequence>
<dbReference type="SUPFAM" id="SSF53649">
    <property type="entry name" value="Alkaline phosphatase-like"/>
    <property type="match status" value="1"/>
</dbReference>
<dbReference type="STRING" id="400682.A0A1X7SHI5"/>
<dbReference type="GO" id="GO:0008484">
    <property type="term" value="F:sulfuric ester hydrolase activity"/>
    <property type="evidence" value="ECO:0007669"/>
    <property type="project" value="TreeGrafter"/>
</dbReference>
<dbReference type="InterPro" id="IPR000917">
    <property type="entry name" value="Sulfatase_N"/>
</dbReference>
<dbReference type="InterPro" id="IPR017850">
    <property type="entry name" value="Alkaline_phosphatase_core_sf"/>
</dbReference>
<dbReference type="GO" id="GO:0005737">
    <property type="term" value="C:cytoplasm"/>
    <property type="evidence" value="ECO:0007669"/>
    <property type="project" value="TreeGrafter"/>
</dbReference>
<evidence type="ECO:0000313" key="6">
    <source>
        <dbReference type="EnsemblMetazoa" id="Aqu2.1.01530_001"/>
    </source>
</evidence>
<dbReference type="PANTHER" id="PTHR45953">
    <property type="entry name" value="IDURONATE 2-SULFATASE"/>
    <property type="match status" value="1"/>
</dbReference>
<dbReference type="InterPro" id="IPR024607">
    <property type="entry name" value="Sulfatase_CS"/>
</dbReference>
<keyword evidence="4" id="KW-0378">Hydrolase</keyword>
<keyword evidence="3" id="KW-0479">Metal-binding</keyword>
<dbReference type="PROSITE" id="PS00523">
    <property type="entry name" value="SULFATASE_1"/>
    <property type="match status" value="1"/>
</dbReference>
<accession>A0A1X7SHI5</accession>
<dbReference type="GO" id="GO:0046872">
    <property type="term" value="F:metal ion binding"/>
    <property type="evidence" value="ECO:0007669"/>
    <property type="project" value="UniProtKB-KW"/>
</dbReference>
<evidence type="ECO:0000256" key="1">
    <source>
        <dbReference type="ARBA" id="ARBA00001913"/>
    </source>
</evidence>
<feature type="domain" description="Sulfatase N-terminal" evidence="5">
    <location>
        <begin position="52"/>
        <end position="120"/>
    </location>
</feature>
<dbReference type="AlphaFoldDB" id="A0A1X7SHI5"/>
<evidence type="ECO:0000256" key="3">
    <source>
        <dbReference type="ARBA" id="ARBA00022723"/>
    </source>
</evidence>
<dbReference type="eggNOG" id="KOG3867">
    <property type="taxonomic scope" value="Eukaryota"/>
</dbReference>
<dbReference type="PANTHER" id="PTHR45953:SF1">
    <property type="entry name" value="IDURONATE 2-SULFATASE"/>
    <property type="match status" value="1"/>
</dbReference>
<protein>
    <recommendedName>
        <fullName evidence="5">Sulfatase N-terminal domain-containing protein</fullName>
    </recommendedName>
</protein>
<comment type="cofactor">
    <cofactor evidence="1">
        <name>Ca(2+)</name>
        <dbReference type="ChEBI" id="CHEBI:29108"/>
    </cofactor>
</comment>
<dbReference type="Pfam" id="PF00884">
    <property type="entry name" value="Sulfatase"/>
    <property type="match status" value="1"/>
</dbReference>
<name>A0A1X7SHI5_AMPQE</name>
<dbReference type="Gene3D" id="3.40.720.10">
    <property type="entry name" value="Alkaline Phosphatase, subunit A"/>
    <property type="match status" value="1"/>
</dbReference>
<dbReference type="InParanoid" id="A0A1X7SHI5"/>
<dbReference type="OrthoDB" id="96314at2759"/>
<dbReference type="EnsemblMetazoa" id="Aqu2.1.01530_001">
    <property type="protein sequence ID" value="Aqu2.1.01530_001"/>
    <property type="gene ID" value="Aqu2.1.01530"/>
</dbReference>
<comment type="similarity">
    <text evidence="2">Belongs to the sulfatase family.</text>
</comment>
<reference evidence="6" key="1">
    <citation type="submission" date="2017-05" db="UniProtKB">
        <authorList>
            <consortium name="EnsemblMetazoa"/>
        </authorList>
    </citation>
    <scope>IDENTIFICATION</scope>
</reference>
<evidence type="ECO:0000256" key="4">
    <source>
        <dbReference type="ARBA" id="ARBA00022801"/>
    </source>
</evidence>
<proteinExistence type="inferred from homology"/>
<evidence type="ECO:0000256" key="2">
    <source>
        <dbReference type="ARBA" id="ARBA00008779"/>
    </source>
</evidence>